<dbReference type="PANTHER" id="PTHR38776">
    <property type="entry name" value="MLTA-INTERACTING PROTEIN-RELATED"/>
    <property type="match status" value="1"/>
</dbReference>
<comment type="similarity">
    <text evidence="2">Belongs to the MipA/OmpV family.</text>
</comment>
<dbReference type="InterPro" id="IPR010583">
    <property type="entry name" value="MipA"/>
</dbReference>
<gene>
    <name evidence="7" type="ORF">C4F51_00480</name>
</gene>
<evidence type="ECO:0000256" key="2">
    <source>
        <dbReference type="ARBA" id="ARBA00005722"/>
    </source>
</evidence>
<dbReference type="GO" id="GO:0009252">
    <property type="term" value="P:peptidoglycan biosynthetic process"/>
    <property type="evidence" value="ECO:0007669"/>
    <property type="project" value="TreeGrafter"/>
</dbReference>
<keyword evidence="8" id="KW-1185">Reference proteome</keyword>
<sequence>MHLMSRRLLAPLLSLFSAFSWANTDCAPAASDCVEVGKWQISVALGAGVRTNPVMTNKDIPLIVLPEVHYQGERFFVQNLDFGAIVWENDQQQLNVLITPGYDQVFFHRWSPGNFIVDSRLMTTTPAYGEQFAPNKSLEAARAVDMSRLHKRRMAALAGFEYSVIWQDWFVQSHWLYDVSKVHGGQELRLALTRQFSHGKHSTALTAGGQWQSGKMTDYYYGIRPEEVNFADDAYRADSGLSAMIRADWQYPLNDRWTLRANASYKRLASGIRQSPIVTSDHVTTVFVGGVYHF</sequence>
<name>A0A928YRT6_9GAMM</name>
<evidence type="ECO:0000313" key="7">
    <source>
        <dbReference type="EMBL" id="MBE8715661.1"/>
    </source>
</evidence>
<dbReference type="AlphaFoldDB" id="A0A928YRT6"/>
<organism evidence="7 8">
    <name type="scientific">Cellvibrio polysaccharolyticus</name>
    <dbReference type="NCBI Taxonomy" id="2082724"/>
    <lineage>
        <taxon>Bacteria</taxon>
        <taxon>Pseudomonadati</taxon>
        <taxon>Pseudomonadota</taxon>
        <taxon>Gammaproteobacteria</taxon>
        <taxon>Cellvibrionales</taxon>
        <taxon>Cellvibrionaceae</taxon>
        <taxon>Cellvibrio</taxon>
    </lineage>
</organism>
<dbReference type="PANTHER" id="PTHR38776:SF1">
    <property type="entry name" value="MLTA-INTERACTING PROTEIN-RELATED"/>
    <property type="match status" value="1"/>
</dbReference>
<evidence type="ECO:0000256" key="6">
    <source>
        <dbReference type="SAM" id="SignalP"/>
    </source>
</evidence>
<comment type="subcellular location">
    <subcellularLocation>
        <location evidence="1">Cell outer membrane</location>
    </subcellularLocation>
</comment>
<proteinExistence type="inferred from homology"/>
<evidence type="ECO:0000256" key="4">
    <source>
        <dbReference type="ARBA" id="ARBA00023136"/>
    </source>
</evidence>
<reference evidence="7" key="1">
    <citation type="submission" date="2018-07" db="EMBL/GenBank/DDBJ databases">
        <title>Genome assembly of strain Ka43.</title>
        <authorList>
            <person name="Kukolya J."/>
            <person name="Nagy I."/>
            <person name="Horvath B."/>
            <person name="Toth A."/>
        </authorList>
    </citation>
    <scope>NUCLEOTIDE SEQUENCE</scope>
    <source>
        <strain evidence="7">KB43</strain>
    </source>
</reference>
<feature type="chain" id="PRO_5038129250" evidence="6">
    <location>
        <begin position="23"/>
        <end position="294"/>
    </location>
</feature>
<evidence type="ECO:0000313" key="8">
    <source>
        <dbReference type="Proteomes" id="UP000652567"/>
    </source>
</evidence>
<dbReference type="EMBL" id="PRDL01000001">
    <property type="protein sequence ID" value="MBE8715661.1"/>
    <property type="molecule type" value="Genomic_DNA"/>
</dbReference>
<evidence type="ECO:0000256" key="3">
    <source>
        <dbReference type="ARBA" id="ARBA00022729"/>
    </source>
</evidence>
<dbReference type="GO" id="GO:0009279">
    <property type="term" value="C:cell outer membrane"/>
    <property type="evidence" value="ECO:0007669"/>
    <property type="project" value="UniProtKB-SubCell"/>
</dbReference>
<protein>
    <submittedName>
        <fullName evidence="7">MipA/OmpV family protein</fullName>
    </submittedName>
</protein>
<dbReference type="Proteomes" id="UP000652567">
    <property type="component" value="Unassembled WGS sequence"/>
</dbReference>
<evidence type="ECO:0000256" key="1">
    <source>
        <dbReference type="ARBA" id="ARBA00004442"/>
    </source>
</evidence>
<accession>A0A928YRT6</accession>
<feature type="signal peptide" evidence="6">
    <location>
        <begin position="1"/>
        <end position="22"/>
    </location>
</feature>
<keyword evidence="3 6" id="KW-0732">Signal</keyword>
<evidence type="ECO:0000256" key="5">
    <source>
        <dbReference type="ARBA" id="ARBA00023237"/>
    </source>
</evidence>
<dbReference type="Pfam" id="PF06629">
    <property type="entry name" value="MipA"/>
    <property type="match status" value="1"/>
</dbReference>
<keyword evidence="5" id="KW-0998">Cell outer membrane</keyword>
<keyword evidence="4" id="KW-0472">Membrane</keyword>
<comment type="caution">
    <text evidence="7">The sequence shown here is derived from an EMBL/GenBank/DDBJ whole genome shotgun (WGS) entry which is preliminary data.</text>
</comment>